<keyword evidence="12" id="KW-1185">Reference proteome</keyword>
<dbReference type="InterPro" id="IPR017871">
    <property type="entry name" value="ABC_transporter-like_CS"/>
</dbReference>
<comment type="caution">
    <text evidence="11">The sequence shown here is derived from an EMBL/GenBank/DDBJ whole genome shotgun (WGS) entry which is preliminary data.</text>
</comment>
<evidence type="ECO:0000256" key="6">
    <source>
        <dbReference type="ARBA" id="ARBA00022989"/>
    </source>
</evidence>
<dbReference type="Gene3D" id="3.40.50.300">
    <property type="entry name" value="P-loop containing nucleotide triphosphate hydrolases"/>
    <property type="match status" value="1"/>
</dbReference>
<evidence type="ECO:0000313" key="11">
    <source>
        <dbReference type="EMBL" id="GEK90737.1"/>
    </source>
</evidence>
<dbReference type="InterPro" id="IPR015854">
    <property type="entry name" value="ABC_transpr_LolD-like"/>
</dbReference>
<dbReference type="PANTHER" id="PTHR24220">
    <property type="entry name" value="IMPORT ATP-BINDING PROTEIN"/>
    <property type="match status" value="1"/>
</dbReference>
<protein>
    <submittedName>
        <fullName evidence="11">ABC transporter ATP-binding protein</fullName>
    </submittedName>
</protein>
<feature type="transmembrane region" description="Helical" evidence="9">
    <location>
        <begin position="249"/>
        <end position="270"/>
    </location>
</feature>
<feature type="transmembrane region" description="Helical" evidence="9">
    <location>
        <begin position="671"/>
        <end position="694"/>
    </location>
</feature>
<organism evidence="11 12">
    <name type="scientific">Alkalibacterium kapii</name>
    <dbReference type="NCBI Taxonomy" id="426704"/>
    <lineage>
        <taxon>Bacteria</taxon>
        <taxon>Bacillati</taxon>
        <taxon>Bacillota</taxon>
        <taxon>Bacilli</taxon>
        <taxon>Lactobacillales</taxon>
        <taxon>Carnobacteriaceae</taxon>
        <taxon>Alkalibacterium</taxon>
    </lineage>
</organism>
<dbReference type="GO" id="GO:0016887">
    <property type="term" value="F:ATP hydrolysis activity"/>
    <property type="evidence" value="ECO:0007669"/>
    <property type="project" value="InterPro"/>
</dbReference>
<keyword evidence="3 9" id="KW-0812">Transmembrane</keyword>
<evidence type="ECO:0000256" key="9">
    <source>
        <dbReference type="SAM" id="Phobius"/>
    </source>
</evidence>
<dbReference type="InterPro" id="IPR003838">
    <property type="entry name" value="ABC3_permease_C"/>
</dbReference>
<dbReference type="PANTHER" id="PTHR24220:SF692">
    <property type="entry name" value="ABC TRANSPORTER DOMAIN-CONTAINING PROTEIN"/>
    <property type="match status" value="1"/>
</dbReference>
<dbReference type="EMBL" id="BJUY01000003">
    <property type="protein sequence ID" value="GEK90737.1"/>
    <property type="molecule type" value="Genomic_DNA"/>
</dbReference>
<dbReference type="OrthoDB" id="2079174at2"/>
<evidence type="ECO:0000256" key="2">
    <source>
        <dbReference type="ARBA" id="ARBA00022475"/>
    </source>
</evidence>
<dbReference type="Proteomes" id="UP000321662">
    <property type="component" value="Unassembled WGS sequence"/>
</dbReference>
<dbReference type="GO" id="GO:0005524">
    <property type="term" value="F:ATP binding"/>
    <property type="evidence" value="ECO:0007669"/>
    <property type="project" value="UniProtKB-KW"/>
</dbReference>
<dbReference type="Pfam" id="PF00005">
    <property type="entry name" value="ABC_tran"/>
    <property type="match status" value="1"/>
</dbReference>
<dbReference type="AlphaFoldDB" id="A0A511AYP9"/>
<comment type="similarity">
    <text evidence="8">Belongs to the ABC transporter superfamily. Macrolide exporter (TC 3.A.1.122) family.</text>
</comment>
<sequence>MIDLRNLGKRYGEKEILDEVHLSLNDPSKMYILTGDSGSGKTTFFNILMGLDKDYSGEYALLGRSAEKITNDEWASIREYDMRLVYQDYKLLKQLTVYDNIDLTGDYSEEKIDQILEELDIHELKHHYIHELSGGQKQRVAIARAVISKPRLLLMDEPTGNLDSIATERLMSYLSKLKDRGILVFIVTHDEKVLRYGDIIYEIKNKHITSKKKQLIDKEIKIYHENKPNSKKKISQYVWKNLKKEKKRYVLLAIPTVMIITLFILGFSAFRASTTQSFGDFFEGVGDRAIVLDTQSLKQEVQDQYKKEGIISSIDGERIAFSEKDVNKVSRIEHVEQVYLFSDGLDTHYDNQKRRLNESVYRSELPEWIDQPAVPGETDQRLTFHFTGLQLPPEYLTHYNTENINLIAGKFPSDNSNEILIPDIYALLNQKDNDFQKVVGDRIELSVLDSEDNQIKNNYVISGVYRTEYRKKLQREYPVYTGHSKENTAIGTNKEDYKFLESTFTETPESEKFHQNVIGDYENFKKAYGTGFTSMYIQFDDSENAKIVSDKLGSIFPAYRFTSQYELKYGDFSEMYSRLVWILLIGSTTIALLAGTIITFLNKGQINNRSFELAVLYSLGYTKKDILKIIALENGLLFSFYFSTSLLIAYLSNELIFSTSIYYKWFENLFSISNISLIGLLIFLMSVISVLWGLNGVKQTNLIKYLNE</sequence>
<evidence type="ECO:0000313" key="12">
    <source>
        <dbReference type="Proteomes" id="UP000321662"/>
    </source>
</evidence>
<keyword evidence="6 9" id="KW-1133">Transmembrane helix</keyword>
<feature type="transmembrane region" description="Helical" evidence="9">
    <location>
        <begin position="629"/>
        <end position="651"/>
    </location>
</feature>
<evidence type="ECO:0000256" key="4">
    <source>
        <dbReference type="ARBA" id="ARBA00022741"/>
    </source>
</evidence>
<keyword evidence="2" id="KW-1003">Cell membrane</keyword>
<dbReference type="SMART" id="SM00382">
    <property type="entry name" value="AAA"/>
    <property type="match status" value="1"/>
</dbReference>
<keyword evidence="7 9" id="KW-0472">Membrane</keyword>
<feature type="domain" description="ABC transporter" evidence="10">
    <location>
        <begin position="2"/>
        <end position="230"/>
    </location>
</feature>
<evidence type="ECO:0000256" key="3">
    <source>
        <dbReference type="ARBA" id="ARBA00022692"/>
    </source>
</evidence>
<evidence type="ECO:0000259" key="10">
    <source>
        <dbReference type="PROSITE" id="PS50893"/>
    </source>
</evidence>
<dbReference type="InterPro" id="IPR003439">
    <property type="entry name" value="ABC_transporter-like_ATP-bd"/>
</dbReference>
<comment type="subcellular location">
    <subcellularLocation>
        <location evidence="1">Cell inner membrane</location>
        <topology evidence="1">Multi-pass membrane protein</topology>
    </subcellularLocation>
</comment>
<proteinExistence type="inferred from homology"/>
<dbReference type="InterPro" id="IPR027417">
    <property type="entry name" value="P-loop_NTPase"/>
</dbReference>
<keyword evidence="4" id="KW-0547">Nucleotide-binding</keyword>
<evidence type="ECO:0000256" key="5">
    <source>
        <dbReference type="ARBA" id="ARBA00022840"/>
    </source>
</evidence>
<gene>
    <name evidence="11" type="ORF">AKA01nite_03590</name>
</gene>
<evidence type="ECO:0000256" key="1">
    <source>
        <dbReference type="ARBA" id="ARBA00004429"/>
    </source>
</evidence>
<keyword evidence="5 11" id="KW-0067">ATP-binding</keyword>
<dbReference type="RefSeq" id="WP_146923211.1">
    <property type="nucleotide sequence ID" value="NZ_BJUY01000003.1"/>
</dbReference>
<evidence type="ECO:0000256" key="7">
    <source>
        <dbReference type="ARBA" id="ARBA00023136"/>
    </source>
</evidence>
<reference evidence="11 12" key="1">
    <citation type="submission" date="2019-07" db="EMBL/GenBank/DDBJ databases">
        <title>Whole genome shotgun sequence of Alkalibacterium kapii NBRC 103247.</title>
        <authorList>
            <person name="Hosoyama A."/>
            <person name="Uohara A."/>
            <person name="Ohji S."/>
            <person name="Ichikawa N."/>
        </authorList>
    </citation>
    <scope>NUCLEOTIDE SEQUENCE [LARGE SCALE GENOMIC DNA]</scope>
    <source>
        <strain evidence="11 12">NBRC 103247</strain>
    </source>
</reference>
<dbReference type="SUPFAM" id="SSF52540">
    <property type="entry name" value="P-loop containing nucleoside triphosphate hydrolases"/>
    <property type="match status" value="1"/>
</dbReference>
<dbReference type="PROSITE" id="PS50893">
    <property type="entry name" value="ABC_TRANSPORTER_2"/>
    <property type="match status" value="1"/>
</dbReference>
<dbReference type="GO" id="GO:0022857">
    <property type="term" value="F:transmembrane transporter activity"/>
    <property type="evidence" value="ECO:0007669"/>
    <property type="project" value="TreeGrafter"/>
</dbReference>
<feature type="transmembrane region" description="Helical" evidence="9">
    <location>
        <begin position="579"/>
        <end position="601"/>
    </location>
</feature>
<name>A0A511AYP9_9LACT</name>
<dbReference type="InterPro" id="IPR003593">
    <property type="entry name" value="AAA+_ATPase"/>
</dbReference>
<dbReference type="PROSITE" id="PS00211">
    <property type="entry name" value="ABC_TRANSPORTER_1"/>
    <property type="match status" value="1"/>
</dbReference>
<evidence type="ECO:0000256" key="8">
    <source>
        <dbReference type="ARBA" id="ARBA00038388"/>
    </source>
</evidence>
<dbReference type="GO" id="GO:0005886">
    <property type="term" value="C:plasma membrane"/>
    <property type="evidence" value="ECO:0007669"/>
    <property type="project" value="UniProtKB-SubCell"/>
</dbReference>
<dbReference type="Pfam" id="PF02687">
    <property type="entry name" value="FtsX"/>
    <property type="match status" value="1"/>
</dbReference>
<accession>A0A511AYP9</accession>